<keyword evidence="1" id="KW-0597">Phosphoprotein</keyword>
<gene>
    <name evidence="4" type="primary">lytT</name>
    <name evidence="4" type="ORF">KL86SPO_50710</name>
</gene>
<dbReference type="InterPro" id="IPR001789">
    <property type="entry name" value="Sig_transdc_resp-reg_receiver"/>
</dbReference>
<dbReference type="EMBL" id="FMJE01000005">
    <property type="protein sequence ID" value="SCM82938.1"/>
    <property type="molecule type" value="Genomic_DNA"/>
</dbReference>
<dbReference type="AlphaFoldDB" id="A0A212LZI6"/>
<evidence type="ECO:0000259" key="3">
    <source>
        <dbReference type="PROSITE" id="PS50930"/>
    </source>
</evidence>
<accession>A0A212LZI6</accession>
<dbReference type="SMART" id="SM00448">
    <property type="entry name" value="REC"/>
    <property type="match status" value="1"/>
</dbReference>
<evidence type="ECO:0000256" key="1">
    <source>
        <dbReference type="PROSITE-ProRule" id="PRU00169"/>
    </source>
</evidence>
<dbReference type="Gene3D" id="3.40.50.2300">
    <property type="match status" value="1"/>
</dbReference>
<feature type="modified residue" description="4-aspartylphosphate" evidence="1">
    <location>
        <position position="54"/>
    </location>
</feature>
<dbReference type="Gene3D" id="2.40.50.1020">
    <property type="entry name" value="LytTr DNA-binding domain"/>
    <property type="match status" value="1"/>
</dbReference>
<feature type="domain" description="HTH LytTR-type" evidence="3">
    <location>
        <begin position="145"/>
        <end position="251"/>
    </location>
</feature>
<dbReference type="InterPro" id="IPR046947">
    <property type="entry name" value="LytR-like"/>
</dbReference>
<dbReference type="CDD" id="cd17532">
    <property type="entry name" value="REC_LytTR_AlgR-like"/>
    <property type="match status" value="1"/>
</dbReference>
<dbReference type="Pfam" id="PF04397">
    <property type="entry name" value="LytTR"/>
    <property type="match status" value="1"/>
</dbReference>
<dbReference type="Pfam" id="PF00072">
    <property type="entry name" value="Response_reg"/>
    <property type="match status" value="1"/>
</dbReference>
<reference evidence="4" key="1">
    <citation type="submission" date="2016-08" db="EMBL/GenBank/DDBJ databases">
        <authorList>
            <person name="Seilhamer J.J."/>
        </authorList>
    </citation>
    <scope>NUCLEOTIDE SEQUENCE</scope>
    <source>
        <strain evidence="4">86</strain>
    </source>
</reference>
<dbReference type="PANTHER" id="PTHR37299:SF1">
    <property type="entry name" value="STAGE 0 SPORULATION PROTEIN A HOMOLOG"/>
    <property type="match status" value="1"/>
</dbReference>
<dbReference type="PANTHER" id="PTHR37299">
    <property type="entry name" value="TRANSCRIPTIONAL REGULATOR-RELATED"/>
    <property type="match status" value="1"/>
</dbReference>
<evidence type="ECO:0000313" key="4">
    <source>
        <dbReference type="EMBL" id="SCM82938.1"/>
    </source>
</evidence>
<dbReference type="SUPFAM" id="SSF52172">
    <property type="entry name" value="CheY-like"/>
    <property type="match status" value="1"/>
</dbReference>
<dbReference type="RefSeq" id="WP_288185490.1">
    <property type="nucleotide sequence ID" value="NZ_LT608335.1"/>
</dbReference>
<dbReference type="GO" id="GO:0003677">
    <property type="term" value="F:DNA binding"/>
    <property type="evidence" value="ECO:0007669"/>
    <property type="project" value="InterPro"/>
</dbReference>
<dbReference type="PROSITE" id="PS50110">
    <property type="entry name" value="RESPONSE_REGULATORY"/>
    <property type="match status" value="1"/>
</dbReference>
<proteinExistence type="predicted"/>
<protein>
    <submittedName>
        <fullName evidence="4">Sensory transduction protein LytT</fullName>
    </submittedName>
</protein>
<sequence length="252" mass="28185">MLKVLIVDDELPAREELRYLLSLKPEIEIAGEADNGAEAIKLATLLQPDVIFLDISMRDINGLEAAVILRKIAAHTMIVFATAYDEYAVKAFEIGAVDYILKPFEQERIDKTIVRLKNYQPEEWKAAADRIDAVLDVTKVHIHKLPVEKAGRIIFINYSDIIYAYASAGNAVIVTAGEELNYSGTLAELADRVGDTNILRVHKSYLANMDKVQGVVPWFKGTYWLKMEQCPQVEIPVSKSKIKAIKAILGLK</sequence>
<dbReference type="SMART" id="SM00850">
    <property type="entry name" value="LytTR"/>
    <property type="match status" value="1"/>
</dbReference>
<evidence type="ECO:0000259" key="2">
    <source>
        <dbReference type="PROSITE" id="PS50110"/>
    </source>
</evidence>
<dbReference type="InterPro" id="IPR007492">
    <property type="entry name" value="LytTR_DNA-bd_dom"/>
</dbReference>
<dbReference type="GO" id="GO:0000156">
    <property type="term" value="F:phosphorelay response regulator activity"/>
    <property type="evidence" value="ECO:0007669"/>
    <property type="project" value="InterPro"/>
</dbReference>
<feature type="domain" description="Response regulatory" evidence="2">
    <location>
        <begin position="3"/>
        <end position="117"/>
    </location>
</feature>
<dbReference type="PROSITE" id="PS50930">
    <property type="entry name" value="HTH_LYTTR"/>
    <property type="match status" value="1"/>
</dbReference>
<name>A0A212LZI6_9FIRM</name>
<dbReference type="InterPro" id="IPR011006">
    <property type="entry name" value="CheY-like_superfamily"/>
</dbReference>
<organism evidence="4">
    <name type="scientific">uncultured Sporomusa sp</name>
    <dbReference type="NCBI Taxonomy" id="307249"/>
    <lineage>
        <taxon>Bacteria</taxon>
        <taxon>Bacillati</taxon>
        <taxon>Bacillota</taxon>
        <taxon>Negativicutes</taxon>
        <taxon>Selenomonadales</taxon>
        <taxon>Sporomusaceae</taxon>
        <taxon>Sporomusa</taxon>
        <taxon>environmental samples</taxon>
    </lineage>
</organism>